<protein>
    <submittedName>
        <fullName evidence="1">921_t:CDS:1</fullName>
    </submittedName>
</protein>
<dbReference type="Proteomes" id="UP000789375">
    <property type="component" value="Unassembled WGS sequence"/>
</dbReference>
<accession>A0A9N9C6B2</accession>
<proteinExistence type="predicted"/>
<organism evidence="1 2">
    <name type="scientific">Funneliformis mosseae</name>
    <name type="common">Endomycorrhizal fungus</name>
    <name type="synonym">Glomus mosseae</name>
    <dbReference type="NCBI Taxonomy" id="27381"/>
    <lineage>
        <taxon>Eukaryota</taxon>
        <taxon>Fungi</taxon>
        <taxon>Fungi incertae sedis</taxon>
        <taxon>Mucoromycota</taxon>
        <taxon>Glomeromycotina</taxon>
        <taxon>Glomeromycetes</taxon>
        <taxon>Glomerales</taxon>
        <taxon>Glomeraceae</taxon>
        <taxon>Funneliformis</taxon>
    </lineage>
</organism>
<sequence>MTASEFLSVFNKFFILNVSPNSSPKSDKKFPGSHSEDLNLKFRPSRKRFLI</sequence>
<keyword evidence="2" id="KW-1185">Reference proteome</keyword>
<name>A0A9N9C6B2_FUNMO</name>
<gene>
    <name evidence="1" type="ORF">FMOSSE_LOCUS8322</name>
</gene>
<evidence type="ECO:0000313" key="2">
    <source>
        <dbReference type="Proteomes" id="UP000789375"/>
    </source>
</evidence>
<dbReference type="EMBL" id="CAJVPP010002138">
    <property type="protein sequence ID" value="CAG8588659.1"/>
    <property type="molecule type" value="Genomic_DNA"/>
</dbReference>
<reference evidence="1" key="1">
    <citation type="submission" date="2021-06" db="EMBL/GenBank/DDBJ databases">
        <authorList>
            <person name="Kallberg Y."/>
            <person name="Tangrot J."/>
            <person name="Rosling A."/>
        </authorList>
    </citation>
    <scope>NUCLEOTIDE SEQUENCE</scope>
    <source>
        <strain evidence="1">87-6 pot B 2015</strain>
    </source>
</reference>
<dbReference type="AlphaFoldDB" id="A0A9N9C6B2"/>
<comment type="caution">
    <text evidence="1">The sequence shown here is derived from an EMBL/GenBank/DDBJ whole genome shotgun (WGS) entry which is preliminary data.</text>
</comment>
<evidence type="ECO:0000313" key="1">
    <source>
        <dbReference type="EMBL" id="CAG8588659.1"/>
    </source>
</evidence>